<dbReference type="InterPro" id="IPR011108">
    <property type="entry name" value="RMMBL"/>
</dbReference>
<keyword evidence="4" id="KW-0540">Nuclease</keyword>
<accession>A0A1M6UTU9</accession>
<dbReference type="Pfam" id="PF00753">
    <property type="entry name" value="Lactamase_B"/>
    <property type="match status" value="1"/>
</dbReference>
<evidence type="ECO:0000313" key="5">
    <source>
        <dbReference type="Proteomes" id="UP000185812"/>
    </source>
</evidence>
<dbReference type="SUPFAM" id="SSF56281">
    <property type="entry name" value="Metallo-hydrolase/oxidoreductase"/>
    <property type="match status" value="1"/>
</dbReference>
<dbReference type="Gene3D" id="3.60.15.10">
    <property type="entry name" value="Ribonuclease Z/Hydroxyacylglutathione hydrolase-like"/>
    <property type="match status" value="1"/>
</dbReference>
<protein>
    <submittedName>
        <fullName evidence="4">RNA processing exonuclease, beta-lactamase fold, Cft2 family</fullName>
    </submittedName>
</protein>
<dbReference type="PANTHER" id="PTHR11203:SF37">
    <property type="entry name" value="INTEGRATOR COMPLEX SUBUNIT 11"/>
    <property type="match status" value="1"/>
</dbReference>
<evidence type="ECO:0000259" key="3">
    <source>
        <dbReference type="SMART" id="SM01027"/>
    </source>
</evidence>
<dbReference type="SMART" id="SM01027">
    <property type="entry name" value="Beta-Casp"/>
    <property type="match status" value="1"/>
</dbReference>
<reference evidence="5" key="1">
    <citation type="submission" date="2016-11" db="EMBL/GenBank/DDBJ databases">
        <authorList>
            <person name="Varghese N."/>
            <person name="Submissions S."/>
        </authorList>
    </citation>
    <scope>NUCLEOTIDE SEQUENCE [LARGE SCALE GENOMIC DNA]</scope>
    <source>
        <strain evidence="5">DSM 22212</strain>
    </source>
</reference>
<dbReference type="Proteomes" id="UP000185812">
    <property type="component" value="Unassembled WGS sequence"/>
</dbReference>
<dbReference type="Pfam" id="PF10996">
    <property type="entry name" value="Beta-Casp"/>
    <property type="match status" value="1"/>
</dbReference>
<dbReference type="GO" id="GO:0004521">
    <property type="term" value="F:RNA endonuclease activity"/>
    <property type="evidence" value="ECO:0007669"/>
    <property type="project" value="TreeGrafter"/>
</dbReference>
<dbReference type="AlphaFoldDB" id="A0A1M6UTU9"/>
<dbReference type="InterPro" id="IPR036866">
    <property type="entry name" value="RibonucZ/Hydroxyglut_hydro"/>
</dbReference>
<gene>
    <name evidence="4" type="ORF">SAMN04488087_1858</name>
</gene>
<dbReference type="GO" id="GO:0004527">
    <property type="term" value="F:exonuclease activity"/>
    <property type="evidence" value="ECO:0007669"/>
    <property type="project" value="UniProtKB-KW"/>
</dbReference>
<dbReference type="STRING" id="633813.SAMN04488087_1858"/>
<dbReference type="EMBL" id="FRAU01000005">
    <property type="protein sequence ID" value="SHK72561.1"/>
    <property type="molecule type" value="Genomic_DNA"/>
</dbReference>
<keyword evidence="5" id="KW-1185">Reference proteome</keyword>
<dbReference type="RefSeq" id="WP_072715677.1">
    <property type="nucleotide sequence ID" value="NZ_FRAU01000005.1"/>
</dbReference>
<dbReference type="InterPro" id="IPR001279">
    <property type="entry name" value="Metallo-B-lactamas"/>
</dbReference>
<feature type="domain" description="Metallo-beta-lactamase" evidence="2">
    <location>
        <begin position="13"/>
        <end position="251"/>
    </location>
</feature>
<proteinExistence type="predicted"/>
<dbReference type="InterPro" id="IPR050698">
    <property type="entry name" value="MBL"/>
</dbReference>
<feature type="domain" description="Beta-Casp" evidence="3">
    <location>
        <begin position="256"/>
        <end position="375"/>
    </location>
</feature>
<sequence>MIFVALGATEAIGANCHFVKLDGTGLVLDVGVDPNEEGPASLPRFELIHRNPDWYIDHAIVTHAHHDHIGALPVLLREFPHVLVHMTRVTRQLADLLLPASARLQRRRLQEGRSNYGPLFDEKQLEGYSYLYLTHEPGQDFSVTGLRGRSPVRARFYHAGHVLGAAGVLLTHEENGRCQRVFYTSDTNMRAQAIIPGGDYPEEPVDVLILESTAGADPEAERTTRRLEEERFGEAVRRVLDRGGSVLVPAFALGRAQEVLAVIDRLKREKALPADVPVYTAGTMRAIADLYDRTRFVTPRLDPSFEVFRVEQRRLPRRLEAVRAALTEPAIYVLSSGMMFERSLSNRMAQLLVEDERHGIFLVGFAKEDSPAGRLLEAAESGAEEIVLDEQRGPQPLRCEVARFRFSGHSHRRDLLRLVERLKPVHVILVHGDEEAREWMADNIQFFYPEVNVWLPRSGQPLEL</sequence>
<organism evidence="4 5">
    <name type="scientific">Rhodothermus profundi</name>
    <dbReference type="NCBI Taxonomy" id="633813"/>
    <lineage>
        <taxon>Bacteria</taxon>
        <taxon>Pseudomonadati</taxon>
        <taxon>Rhodothermota</taxon>
        <taxon>Rhodothermia</taxon>
        <taxon>Rhodothermales</taxon>
        <taxon>Rhodothermaceae</taxon>
        <taxon>Rhodothermus</taxon>
    </lineage>
</organism>
<dbReference type="OrthoDB" id="9803916at2"/>
<dbReference type="Gene3D" id="3.40.50.10890">
    <property type="match status" value="1"/>
</dbReference>
<name>A0A1M6UTU9_9BACT</name>
<keyword evidence="4" id="KW-0269">Exonuclease</keyword>
<evidence type="ECO:0000313" key="4">
    <source>
        <dbReference type="EMBL" id="SHK72561.1"/>
    </source>
</evidence>
<dbReference type="PANTHER" id="PTHR11203">
    <property type="entry name" value="CLEAVAGE AND POLYADENYLATION SPECIFICITY FACTOR FAMILY MEMBER"/>
    <property type="match status" value="1"/>
</dbReference>
<evidence type="ECO:0000256" key="1">
    <source>
        <dbReference type="ARBA" id="ARBA00022801"/>
    </source>
</evidence>
<evidence type="ECO:0000259" key="2">
    <source>
        <dbReference type="SMART" id="SM00849"/>
    </source>
</evidence>
<keyword evidence="1" id="KW-0378">Hydrolase</keyword>
<dbReference type="SMART" id="SM00849">
    <property type="entry name" value="Lactamase_B"/>
    <property type="match status" value="1"/>
</dbReference>
<dbReference type="InterPro" id="IPR022712">
    <property type="entry name" value="Beta_Casp"/>
</dbReference>
<dbReference type="Pfam" id="PF07521">
    <property type="entry name" value="RMMBL"/>
    <property type="match status" value="1"/>
</dbReference>